<feature type="compositionally biased region" description="Polar residues" evidence="1">
    <location>
        <begin position="153"/>
        <end position="167"/>
    </location>
</feature>
<proteinExistence type="predicted"/>
<evidence type="ECO:0000313" key="2">
    <source>
        <dbReference type="EMBL" id="KAF1989563.1"/>
    </source>
</evidence>
<feature type="compositionally biased region" description="Polar residues" evidence="1">
    <location>
        <begin position="39"/>
        <end position="57"/>
    </location>
</feature>
<dbReference type="AlphaFoldDB" id="A0A6G1H8K6"/>
<evidence type="ECO:0000313" key="3">
    <source>
        <dbReference type="Proteomes" id="UP000800041"/>
    </source>
</evidence>
<feature type="compositionally biased region" description="Low complexity" evidence="1">
    <location>
        <begin position="143"/>
        <end position="152"/>
    </location>
</feature>
<gene>
    <name evidence="2" type="ORF">K402DRAFT_257079</name>
</gene>
<dbReference type="Proteomes" id="UP000800041">
    <property type="component" value="Unassembled WGS sequence"/>
</dbReference>
<dbReference type="EMBL" id="ML977144">
    <property type="protein sequence ID" value="KAF1989563.1"/>
    <property type="molecule type" value="Genomic_DNA"/>
</dbReference>
<feature type="region of interest" description="Disordered" evidence="1">
    <location>
        <begin position="39"/>
        <end position="60"/>
    </location>
</feature>
<protein>
    <submittedName>
        <fullName evidence="2">Uncharacterized protein</fullName>
    </submittedName>
</protein>
<accession>A0A6G1H8K6</accession>
<sequence length="167" mass="18183">MKLKEGGEAGQLIGARLFGPMTRSSLDACWLAMQLTRPSTPNAHHQTPSHTASTQPNLAPPVRKPAPLLQRSLAHRAAHCSLDWTLDTGLPTCLIEIRECCRQRILISLAPSRGGGHHPALLLLRPTPIPYLTLPTLLYPTTSPTTHHLPTPNCSKHQTSRVSAQPL</sequence>
<name>A0A6G1H8K6_9PEZI</name>
<evidence type="ECO:0000256" key="1">
    <source>
        <dbReference type="SAM" id="MobiDB-lite"/>
    </source>
</evidence>
<keyword evidence="3" id="KW-1185">Reference proteome</keyword>
<feature type="region of interest" description="Disordered" evidence="1">
    <location>
        <begin position="143"/>
        <end position="167"/>
    </location>
</feature>
<organism evidence="2 3">
    <name type="scientific">Aulographum hederae CBS 113979</name>
    <dbReference type="NCBI Taxonomy" id="1176131"/>
    <lineage>
        <taxon>Eukaryota</taxon>
        <taxon>Fungi</taxon>
        <taxon>Dikarya</taxon>
        <taxon>Ascomycota</taxon>
        <taxon>Pezizomycotina</taxon>
        <taxon>Dothideomycetes</taxon>
        <taxon>Pleosporomycetidae</taxon>
        <taxon>Aulographales</taxon>
        <taxon>Aulographaceae</taxon>
    </lineage>
</organism>
<reference evidence="2" key="1">
    <citation type="journal article" date="2020" name="Stud. Mycol.">
        <title>101 Dothideomycetes genomes: a test case for predicting lifestyles and emergence of pathogens.</title>
        <authorList>
            <person name="Haridas S."/>
            <person name="Albert R."/>
            <person name="Binder M."/>
            <person name="Bloem J."/>
            <person name="Labutti K."/>
            <person name="Salamov A."/>
            <person name="Andreopoulos B."/>
            <person name="Baker S."/>
            <person name="Barry K."/>
            <person name="Bills G."/>
            <person name="Bluhm B."/>
            <person name="Cannon C."/>
            <person name="Castanera R."/>
            <person name="Culley D."/>
            <person name="Daum C."/>
            <person name="Ezra D."/>
            <person name="Gonzalez J."/>
            <person name="Henrissat B."/>
            <person name="Kuo A."/>
            <person name="Liang C."/>
            <person name="Lipzen A."/>
            <person name="Lutzoni F."/>
            <person name="Magnuson J."/>
            <person name="Mondo S."/>
            <person name="Nolan M."/>
            <person name="Ohm R."/>
            <person name="Pangilinan J."/>
            <person name="Park H.-J."/>
            <person name="Ramirez L."/>
            <person name="Alfaro M."/>
            <person name="Sun H."/>
            <person name="Tritt A."/>
            <person name="Yoshinaga Y."/>
            <person name="Zwiers L.-H."/>
            <person name="Turgeon B."/>
            <person name="Goodwin S."/>
            <person name="Spatafora J."/>
            <person name="Crous P."/>
            <person name="Grigoriev I."/>
        </authorList>
    </citation>
    <scope>NUCLEOTIDE SEQUENCE</scope>
    <source>
        <strain evidence="2">CBS 113979</strain>
    </source>
</reference>